<organism evidence="1 2">
    <name type="scientific">Brevundimonas kwangchunensis</name>
    <dbReference type="NCBI Taxonomy" id="322163"/>
    <lineage>
        <taxon>Bacteria</taxon>
        <taxon>Pseudomonadati</taxon>
        <taxon>Pseudomonadota</taxon>
        <taxon>Alphaproteobacteria</taxon>
        <taxon>Caulobacterales</taxon>
        <taxon>Caulobacteraceae</taxon>
        <taxon>Brevundimonas</taxon>
    </lineage>
</organism>
<evidence type="ECO:0000313" key="2">
    <source>
        <dbReference type="Proteomes" id="UP001501352"/>
    </source>
</evidence>
<sequence length="69" mass="7883">MKPSGWIGRYPACPGSEMILRAGGFYRQIFRLEDPHALETPEIAIVRCSARWASKVAKSRRRGLRRLDP</sequence>
<name>A0ABN1GFX7_9CAUL</name>
<keyword evidence="2" id="KW-1185">Reference proteome</keyword>
<dbReference type="EMBL" id="BAAAGA010000001">
    <property type="protein sequence ID" value="GAA0610679.1"/>
    <property type="molecule type" value="Genomic_DNA"/>
</dbReference>
<dbReference type="Proteomes" id="UP001501352">
    <property type="component" value="Unassembled WGS sequence"/>
</dbReference>
<gene>
    <name evidence="1" type="ORF">GCM10009422_01880</name>
</gene>
<reference evidence="1 2" key="1">
    <citation type="journal article" date="2019" name="Int. J. Syst. Evol. Microbiol.">
        <title>The Global Catalogue of Microorganisms (GCM) 10K type strain sequencing project: providing services to taxonomists for standard genome sequencing and annotation.</title>
        <authorList>
            <consortium name="The Broad Institute Genomics Platform"/>
            <consortium name="The Broad Institute Genome Sequencing Center for Infectious Disease"/>
            <person name="Wu L."/>
            <person name="Ma J."/>
        </authorList>
    </citation>
    <scope>NUCLEOTIDE SEQUENCE [LARGE SCALE GENOMIC DNA]</scope>
    <source>
        <strain evidence="1 2">JCM 12928</strain>
    </source>
</reference>
<accession>A0ABN1GFX7</accession>
<protein>
    <submittedName>
        <fullName evidence="1">Uncharacterized protein</fullName>
    </submittedName>
</protein>
<evidence type="ECO:0000313" key="1">
    <source>
        <dbReference type="EMBL" id="GAA0610679.1"/>
    </source>
</evidence>
<comment type="caution">
    <text evidence="1">The sequence shown here is derived from an EMBL/GenBank/DDBJ whole genome shotgun (WGS) entry which is preliminary data.</text>
</comment>
<proteinExistence type="predicted"/>